<gene>
    <name evidence="5" type="ORF">Mgra_00002148</name>
</gene>
<dbReference type="InterPro" id="IPR032675">
    <property type="entry name" value="LRR_dom_sf"/>
</dbReference>
<dbReference type="Gene3D" id="3.80.10.10">
    <property type="entry name" value="Ribonuclease Inhibitor"/>
    <property type="match status" value="1"/>
</dbReference>
<dbReference type="PANTHER" id="PTHR10901">
    <property type="entry name" value="TROPOMODULIN"/>
    <property type="match status" value="1"/>
</dbReference>
<dbReference type="AlphaFoldDB" id="A0A8S9ZZB9"/>
<feature type="compositionally biased region" description="Basic and acidic residues" evidence="4">
    <location>
        <begin position="334"/>
        <end position="360"/>
    </location>
</feature>
<sequence length="426" mass="49237">MSSNKQRSVDSEDIMTDADFEKAMAALQEEGDEEVNELIVAMSENRIISWDEAERILGETSNEPIKSSLPQQTRPTEPDNDTDVEYCMQKLFQNDPKLIEINLNNMKRTPVPKIKRMIEAIKDNEYLEKLSLANMGLYDMDLEPLIDVIKQNNTLRCLNLETNYLSGDFFSRLFKAALNNQSIEEIKAVNQGVAFSTQTEREIIEAIMQNRGLTKVSINLRLPEGRFKVEQATIRNQEIRRILRRQMMAEKQKTIEEQKPKSPTKIFPKKELPLIQKEEKKTLKRQPSGAAAELAKQNITPKLAIAGVNTPRPSTSENEPIYLEKKTLVKERAKEADEKVKKPYEPEKNAERTILAEKSKQKIISTKWPPTTKIKDSKEEEEVKEQNQKILKKQSNINEKEKLEEIKNNKIPSWRDRMAKKESEKI</sequence>
<organism evidence="5 6">
    <name type="scientific">Meloidogyne graminicola</name>
    <dbReference type="NCBI Taxonomy" id="189291"/>
    <lineage>
        <taxon>Eukaryota</taxon>
        <taxon>Metazoa</taxon>
        <taxon>Ecdysozoa</taxon>
        <taxon>Nematoda</taxon>
        <taxon>Chromadorea</taxon>
        <taxon>Rhabditida</taxon>
        <taxon>Tylenchina</taxon>
        <taxon>Tylenchomorpha</taxon>
        <taxon>Tylenchoidea</taxon>
        <taxon>Meloidogynidae</taxon>
        <taxon>Meloidogyninae</taxon>
        <taxon>Meloidogyne</taxon>
    </lineage>
</organism>
<name>A0A8S9ZZB9_9BILA</name>
<keyword evidence="6" id="KW-1185">Reference proteome</keyword>
<proteinExistence type="predicted"/>
<evidence type="ECO:0000313" key="5">
    <source>
        <dbReference type="EMBL" id="KAF7638469.1"/>
    </source>
</evidence>
<evidence type="ECO:0000313" key="6">
    <source>
        <dbReference type="Proteomes" id="UP000605970"/>
    </source>
</evidence>
<dbReference type="InterPro" id="IPR004934">
    <property type="entry name" value="TMOD"/>
</dbReference>
<evidence type="ECO:0000256" key="3">
    <source>
        <dbReference type="ARBA" id="ARBA00023212"/>
    </source>
</evidence>
<accession>A0A8S9ZZB9</accession>
<feature type="region of interest" description="Disordered" evidence="4">
    <location>
        <begin position="61"/>
        <end position="80"/>
    </location>
</feature>
<feature type="region of interest" description="Disordered" evidence="4">
    <location>
        <begin position="334"/>
        <end position="398"/>
    </location>
</feature>
<feature type="compositionally biased region" description="Polar residues" evidence="4">
    <location>
        <begin position="61"/>
        <end position="75"/>
    </location>
</feature>
<evidence type="ECO:0000256" key="2">
    <source>
        <dbReference type="ARBA" id="ARBA00022490"/>
    </source>
</evidence>
<dbReference type="GO" id="GO:0005856">
    <property type="term" value="C:cytoskeleton"/>
    <property type="evidence" value="ECO:0007669"/>
    <property type="project" value="UniProtKB-SubCell"/>
</dbReference>
<keyword evidence="2" id="KW-0963">Cytoplasm</keyword>
<evidence type="ECO:0008006" key="7">
    <source>
        <dbReference type="Google" id="ProtNLM"/>
    </source>
</evidence>
<dbReference type="GO" id="GO:0007015">
    <property type="term" value="P:actin filament organization"/>
    <property type="evidence" value="ECO:0007669"/>
    <property type="project" value="TreeGrafter"/>
</dbReference>
<dbReference type="EMBL" id="JABEBT010000012">
    <property type="protein sequence ID" value="KAF7638469.1"/>
    <property type="molecule type" value="Genomic_DNA"/>
</dbReference>
<dbReference type="GO" id="GO:0051694">
    <property type="term" value="P:pointed-end actin filament capping"/>
    <property type="evidence" value="ECO:0007669"/>
    <property type="project" value="InterPro"/>
</dbReference>
<evidence type="ECO:0000256" key="1">
    <source>
        <dbReference type="ARBA" id="ARBA00004245"/>
    </source>
</evidence>
<dbReference type="GO" id="GO:0005523">
    <property type="term" value="F:tropomyosin binding"/>
    <property type="evidence" value="ECO:0007669"/>
    <property type="project" value="InterPro"/>
</dbReference>
<dbReference type="PANTHER" id="PTHR10901:SF16">
    <property type="entry name" value="TROPOMODULIN"/>
    <property type="match status" value="1"/>
</dbReference>
<dbReference type="OrthoDB" id="2163268at2759"/>
<dbReference type="SUPFAM" id="SSF52047">
    <property type="entry name" value="RNI-like"/>
    <property type="match status" value="1"/>
</dbReference>
<dbReference type="Proteomes" id="UP000605970">
    <property type="component" value="Unassembled WGS sequence"/>
</dbReference>
<protein>
    <recommendedName>
        <fullName evidence="7">Tropomodulin</fullName>
    </recommendedName>
</protein>
<reference evidence="5" key="1">
    <citation type="journal article" date="2020" name="Ecol. Evol.">
        <title>Genome structure and content of the rice root-knot nematode (Meloidogyne graminicola).</title>
        <authorList>
            <person name="Phan N.T."/>
            <person name="Danchin E.G.J."/>
            <person name="Klopp C."/>
            <person name="Perfus-Barbeoch L."/>
            <person name="Kozlowski D.K."/>
            <person name="Koutsovoulos G.D."/>
            <person name="Lopez-Roques C."/>
            <person name="Bouchez O."/>
            <person name="Zahm M."/>
            <person name="Besnard G."/>
            <person name="Bellafiore S."/>
        </authorList>
    </citation>
    <scope>NUCLEOTIDE SEQUENCE</scope>
    <source>
        <strain evidence="5">VN-18</strain>
    </source>
</reference>
<evidence type="ECO:0000256" key="4">
    <source>
        <dbReference type="SAM" id="MobiDB-lite"/>
    </source>
</evidence>
<dbReference type="GO" id="GO:0030016">
    <property type="term" value="C:myofibril"/>
    <property type="evidence" value="ECO:0007669"/>
    <property type="project" value="TreeGrafter"/>
</dbReference>
<comment type="subcellular location">
    <subcellularLocation>
        <location evidence="1">Cytoplasm</location>
        <location evidence="1">Cytoskeleton</location>
    </subcellularLocation>
</comment>
<comment type="caution">
    <text evidence="5">The sequence shown here is derived from an EMBL/GenBank/DDBJ whole genome shotgun (WGS) entry which is preliminary data.</text>
</comment>
<dbReference type="GO" id="GO:0030239">
    <property type="term" value="P:myofibril assembly"/>
    <property type="evidence" value="ECO:0007669"/>
    <property type="project" value="TreeGrafter"/>
</dbReference>
<keyword evidence="3" id="KW-0206">Cytoskeleton</keyword>